<feature type="transmembrane region" description="Helical" evidence="2">
    <location>
        <begin position="209"/>
        <end position="227"/>
    </location>
</feature>
<accession>A0A8J8T5Q1</accession>
<evidence type="ECO:0008006" key="6">
    <source>
        <dbReference type="Google" id="ProtNLM"/>
    </source>
</evidence>
<protein>
    <recommendedName>
        <fullName evidence="6">Gustatory receptor</fullName>
    </recommendedName>
</protein>
<proteinExistence type="predicted"/>
<keyword evidence="5" id="KW-1185">Reference proteome</keyword>
<gene>
    <name evidence="4" type="ORF">FGO68_gene8979</name>
</gene>
<keyword evidence="2" id="KW-1133">Transmembrane helix</keyword>
<evidence type="ECO:0000256" key="1">
    <source>
        <dbReference type="SAM" id="MobiDB-lite"/>
    </source>
</evidence>
<evidence type="ECO:0000313" key="4">
    <source>
        <dbReference type="EMBL" id="TNV83357.1"/>
    </source>
</evidence>
<dbReference type="EMBL" id="RRYP01003910">
    <property type="protein sequence ID" value="TNV83357.1"/>
    <property type="molecule type" value="Genomic_DNA"/>
</dbReference>
<keyword evidence="2" id="KW-0472">Membrane</keyword>
<evidence type="ECO:0000313" key="5">
    <source>
        <dbReference type="Proteomes" id="UP000785679"/>
    </source>
</evidence>
<keyword evidence="3" id="KW-0732">Signal</keyword>
<feature type="transmembrane region" description="Helical" evidence="2">
    <location>
        <begin position="82"/>
        <end position="103"/>
    </location>
</feature>
<feature type="region of interest" description="Disordered" evidence="1">
    <location>
        <begin position="237"/>
        <end position="262"/>
    </location>
</feature>
<name>A0A8J8T5Q1_HALGN</name>
<evidence type="ECO:0000256" key="3">
    <source>
        <dbReference type="SAM" id="SignalP"/>
    </source>
</evidence>
<feature type="transmembrane region" description="Helical" evidence="2">
    <location>
        <begin position="123"/>
        <end position="141"/>
    </location>
</feature>
<keyword evidence="2" id="KW-0812">Transmembrane</keyword>
<feature type="chain" id="PRO_5035166286" description="Gustatory receptor" evidence="3">
    <location>
        <begin position="16"/>
        <end position="349"/>
    </location>
</feature>
<evidence type="ECO:0000256" key="2">
    <source>
        <dbReference type="SAM" id="Phobius"/>
    </source>
</evidence>
<dbReference type="Proteomes" id="UP000785679">
    <property type="component" value="Unassembled WGS sequence"/>
</dbReference>
<feature type="signal peptide" evidence="3">
    <location>
        <begin position="1"/>
        <end position="15"/>
    </location>
</feature>
<comment type="caution">
    <text evidence="4">The sequence shown here is derived from an EMBL/GenBank/DDBJ whole genome shotgun (WGS) entry which is preliminary data.</text>
</comment>
<organism evidence="4 5">
    <name type="scientific">Halteria grandinella</name>
    <dbReference type="NCBI Taxonomy" id="5974"/>
    <lineage>
        <taxon>Eukaryota</taxon>
        <taxon>Sar</taxon>
        <taxon>Alveolata</taxon>
        <taxon>Ciliophora</taxon>
        <taxon>Intramacronucleata</taxon>
        <taxon>Spirotrichea</taxon>
        <taxon>Stichotrichia</taxon>
        <taxon>Sporadotrichida</taxon>
        <taxon>Halteriidae</taxon>
        <taxon>Halteria</taxon>
    </lineage>
</organism>
<reference evidence="4" key="1">
    <citation type="submission" date="2019-06" db="EMBL/GenBank/DDBJ databases">
        <authorList>
            <person name="Zheng W."/>
        </authorList>
    </citation>
    <scope>NUCLEOTIDE SEQUENCE</scope>
    <source>
        <strain evidence="4">QDHG01</strain>
    </source>
</reference>
<sequence length="349" mass="41513">MVNFLLVMLIRFASMVLHEILDQEFDSNLYFEKGLPILLNICELLSWISLSLFVFEMKTIRNRLETESHQDFQVKEKSNRKFRMCTIGFLLFYGITITLGAILEHEISDWLVITDMILRSLKFIVDLYLFWLFITNFVYFVRLKKERLEAKERNFSSKNVFIIGWTVTLLVLCLYQSVGAIVIGFLEYIYKDKIELKRIHEFIGKNDRYVFPIKDFLVLVTMLYLFYEQGKRIKREDRLKSESENQDTQGNADDKGMRKKNKEGTVNTVQIKELLMRDQTHEAFEEEMINTVQSKTTIRSPPKAEKKFIIRQTETTFESEIGLTEVQNEPTHFERYIIMQVQQNRNNYS</sequence>
<feature type="transmembrane region" description="Helical" evidence="2">
    <location>
        <begin position="37"/>
        <end position="55"/>
    </location>
</feature>
<dbReference type="AlphaFoldDB" id="A0A8J8T5Q1"/>
<feature type="transmembrane region" description="Helical" evidence="2">
    <location>
        <begin position="162"/>
        <end position="189"/>
    </location>
</feature>